<sequence>MADPISLALGIAPLCLTAIKGFTLARSKIRLLRHHKRELKRLKTAFVTQTHIFLDECHLLLQEVIDPDDVIFMIEDTENDLWDTPGLDSKIQGYLGRKHNDVKEVIADINEQVQELGESLQKTSDASGRDVKLTATERANEPFRVMLQKSSWEGKLENIKDLNQELRRLRKMAAQVHARRAATQTLNPAKMPKTYRDMGDHARSLSNAIKYCWSCTETLHIHHLLGLILESPNGHDLHVLFSCQENDGTETRASPINMTIRPQRLPSRSRATVRFNPTALPVKADWNCDHATQPKVRMKTNIKCARKEPSQDLPYNMDSYSTASSTSTDTVVGSLSVSSLESRSTETTLLTDIGTMDENPAPIDLRKSLDICGTFYNLAAIPRGTQCYIDTPDNLRHVFGSSEVPGATKHAETFPVFHIFRRALDADLPVPQQLRLVLQITQAMLKLHATPWWKQYWSLSDLSYMEDTNGSVDLAGCLRTLHVGTCLDFPSEIDDDAQMITAEGSEDQARDTDSMFEVARLQHGIRNLTLYSLGVALLQIGRWSAPISADDIVAVRKLASKHNARLGPRYRDLTLKCIECDFGQGSDLSSPQLQDAIYSSVICELESLIGVLEAK</sequence>
<dbReference type="PANTHER" id="PTHR35186:SF4">
    <property type="entry name" value="PRION-INHIBITION AND PROPAGATION HELO DOMAIN-CONTAINING PROTEIN"/>
    <property type="match status" value="1"/>
</dbReference>
<dbReference type="Proteomes" id="UP001433268">
    <property type="component" value="Unassembled WGS sequence"/>
</dbReference>
<keyword evidence="1" id="KW-0175">Coiled coil</keyword>
<gene>
    <name evidence="2" type="ORF">PG997_009970</name>
</gene>
<protein>
    <recommendedName>
        <fullName evidence="4">Prion-inhibition and propagation HeLo domain-containing protein</fullName>
    </recommendedName>
</protein>
<reference evidence="2 3" key="1">
    <citation type="submission" date="2023-01" db="EMBL/GenBank/DDBJ databases">
        <title>Analysis of 21 Apiospora genomes using comparative genomics revels a genus with tremendous synthesis potential of carbohydrate active enzymes and secondary metabolites.</title>
        <authorList>
            <person name="Sorensen T."/>
        </authorList>
    </citation>
    <scope>NUCLEOTIDE SEQUENCE [LARGE SCALE GENOMIC DNA]</scope>
    <source>
        <strain evidence="2 3">CBS 114990</strain>
    </source>
</reference>
<keyword evidence="3" id="KW-1185">Reference proteome</keyword>
<evidence type="ECO:0000313" key="3">
    <source>
        <dbReference type="Proteomes" id="UP001433268"/>
    </source>
</evidence>
<comment type="caution">
    <text evidence="2">The sequence shown here is derived from an EMBL/GenBank/DDBJ whole genome shotgun (WGS) entry which is preliminary data.</text>
</comment>
<feature type="coiled-coil region" evidence="1">
    <location>
        <begin position="106"/>
        <end position="179"/>
    </location>
</feature>
<name>A0ABR1VWT6_9PEZI</name>
<dbReference type="GeneID" id="92047345"/>
<evidence type="ECO:0000313" key="2">
    <source>
        <dbReference type="EMBL" id="KAK8075307.1"/>
    </source>
</evidence>
<accession>A0ABR1VWT6</accession>
<organism evidence="2 3">
    <name type="scientific">Apiospora hydei</name>
    <dbReference type="NCBI Taxonomy" id="1337664"/>
    <lineage>
        <taxon>Eukaryota</taxon>
        <taxon>Fungi</taxon>
        <taxon>Dikarya</taxon>
        <taxon>Ascomycota</taxon>
        <taxon>Pezizomycotina</taxon>
        <taxon>Sordariomycetes</taxon>
        <taxon>Xylariomycetidae</taxon>
        <taxon>Amphisphaeriales</taxon>
        <taxon>Apiosporaceae</taxon>
        <taxon>Apiospora</taxon>
    </lineage>
</organism>
<dbReference type="PANTHER" id="PTHR35186">
    <property type="entry name" value="ANK_REP_REGION DOMAIN-CONTAINING PROTEIN"/>
    <property type="match status" value="1"/>
</dbReference>
<dbReference type="RefSeq" id="XP_066666247.1">
    <property type="nucleotide sequence ID" value="XM_066814285.1"/>
</dbReference>
<dbReference type="EMBL" id="JAQQWN010000007">
    <property type="protein sequence ID" value="KAK8075307.1"/>
    <property type="molecule type" value="Genomic_DNA"/>
</dbReference>
<evidence type="ECO:0000256" key="1">
    <source>
        <dbReference type="SAM" id="Coils"/>
    </source>
</evidence>
<proteinExistence type="predicted"/>
<evidence type="ECO:0008006" key="4">
    <source>
        <dbReference type="Google" id="ProtNLM"/>
    </source>
</evidence>